<evidence type="ECO:0000313" key="2">
    <source>
        <dbReference type="Proteomes" id="UP000319267"/>
    </source>
</evidence>
<accession>A0A521EL89</accession>
<name>A0A521EL89_9FLAO</name>
<dbReference type="EMBL" id="FXTQ01000004">
    <property type="protein sequence ID" value="SMO84684.1"/>
    <property type="molecule type" value="Genomic_DNA"/>
</dbReference>
<proteinExistence type="predicted"/>
<reference evidence="1 2" key="1">
    <citation type="submission" date="2017-05" db="EMBL/GenBank/DDBJ databases">
        <authorList>
            <person name="Varghese N."/>
            <person name="Submissions S."/>
        </authorList>
    </citation>
    <scope>NUCLEOTIDE SEQUENCE [LARGE SCALE GENOMIC DNA]</scope>
    <source>
        <strain evidence="1 2">DSM 29982</strain>
    </source>
</reference>
<keyword evidence="2" id="KW-1185">Reference proteome</keyword>
<gene>
    <name evidence="1" type="ORF">SAMN06265220_104407</name>
</gene>
<evidence type="ECO:0000313" key="1">
    <source>
        <dbReference type="EMBL" id="SMO84684.1"/>
    </source>
</evidence>
<dbReference type="AlphaFoldDB" id="A0A521EL89"/>
<sequence>MFVYASETSFVDLAFYDSMCLKIKPTSIYKSQKTAPKALLLYN</sequence>
<organism evidence="1 2">
    <name type="scientific">Flavobacterium nitrogenifigens</name>
    <dbReference type="NCBI Taxonomy" id="1617283"/>
    <lineage>
        <taxon>Bacteria</taxon>
        <taxon>Pseudomonadati</taxon>
        <taxon>Bacteroidota</taxon>
        <taxon>Flavobacteriia</taxon>
        <taxon>Flavobacteriales</taxon>
        <taxon>Flavobacteriaceae</taxon>
        <taxon>Flavobacterium</taxon>
    </lineage>
</organism>
<protein>
    <submittedName>
        <fullName evidence="1">Uncharacterized protein</fullName>
    </submittedName>
</protein>
<dbReference type="Proteomes" id="UP000319267">
    <property type="component" value="Unassembled WGS sequence"/>
</dbReference>